<dbReference type="Proteomes" id="UP000595205">
    <property type="component" value="Chromosome"/>
</dbReference>
<dbReference type="EMBL" id="AP024255">
    <property type="protein sequence ID" value="BCO99500.1"/>
    <property type="molecule type" value="Genomic_DNA"/>
</dbReference>
<sequence>MRVNSACMGRVHKPPGNVRPVLIRWRAVPPRQVGAFPRRGALALGCVAAALMGIVGCTSVTNGTATPDTKVAPAYRQSVSASVSASSATSSVRESQRQQSLTTKAVRTACASLITTSKNAIDKTNEFVQAFNSGRGTGPTEGPAIDALNDSATTVANSFNDAMSQQIKDAFNAYIDAAHSVANAIGTHAGTSEFNKRVDQLNDTKKKAIKLCLAT</sequence>
<evidence type="ECO:0000313" key="1">
    <source>
        <dbReference type="EMBL" id="BCO99500.1"/>
    </source>
</evidence>
<gene>
    <name evidence="1" type="ORF">MINTM018_22700</name>
</gene>
<name>A0A7R7RPR7_MYCIT</name>
<accession>A0A7R7RPR7</accession>
<reference evidence="1 2" key="1">
    <citation type="submission" date="2020-12" db="EMBL/GenBank/DDBJ databases">
        <title>Genome sequence of clinical Mycobacterium intracellulare strains.</title>
        <authorList>
            <person name="Tateishi Y."/>
            <person name="Matsumoto S."/>
            <person name="Fukushima Y."/>
            <person name="Nakajima C."/>
            <person name="Suzuki Y."/>
        </authorList>
    </citation>
    <scope>NUCLEOTIDE SEQUENCE [LARGE SCALE GENOMIC DNA]</scope>
    <source>
        <strain evidence="1 2">M018</strain>
    </source>
</reference>
<evidence type="ECO:0000313" key="2">
    <source>
        <dbReference type="Proteomes" id="UP000595205"/>
    </source>
</evidence>
<protein>
    <submittedName>
        <fullName evidence="1">Uncharacterized protein</fullName>
    </submittedName>
</protein>
<proteinExistence type="predicted"/>
<organism evidence="1 2">
    <name type="scientific">Mycobacterium intracellulare</name>
    <dbReference type="NCBI Taxonomy" id="1767"/>
    <lineage>
        <taxon>Bacteria</taxon>
        <taxon>Bacillati</taxon>
        <taxon>Actinomycetota</taxon>
        <taxon>Actinomycetes</taxon>
        <taxon>Mycobacteriales</taxon>
        <taxon>Mycobacteriaceae</taxon>
        <taxon>Mycobacterium</taxon>
        <taxon>Mycobacterium avium complex (MAC)</taxon>
    </lineage>
</organism>
<dbReference type="AlphaFoldDB" id="A0A7R7RPR7"/>